<evidence type="ECO:0000313" key="4">
    <source>
        <dbReference type="EnsemblMetazoa" id="XP_050507654.1"/>
    </source>
</evidence>
<dbReference type="RefSeq" id="XP_050507654.1">
    <property type="nucleotide sequence ID" value="XM_050651697.1"/>
</dbReference>
<dbReference type="EnsemblMetazoa" id="XM_050651697.1">
    <property type="protein sequence ID" value="XP_050507654.1"/>
    <property type="gene ID" value="LOC126885232"/>
</dbReference>
<dbReference type="SMART" id="SM00741">
    <property type="entry name" value="SapB"/>
    <property type="match status" value="1"/>
</dbReference>
<dbReference type="SUPFAM" id="SSF47862">
    <property type="entry name" value="Saposin"/>
    <property type="match status" value="1"/>
</dbReference>
<keyword evidence="1" id="KW-1015">Disulfide bond</keyword>
<evidence type="ECO:0000259" key="3">
    <source>
        <dbReference type="PROSITE" id="PS50015"/>
    </source>
</evidence>
<dbReference type="PROSITE" id="PS50015">
    <property type="entry name" value="SAP_B"/>
    <property type="match status" value="1"/>
</dbReference>
<accession>A0ABM5KBT6</accession>
<keyword evidence="2" id="KW-0732">Signal</keyword>
<dbReference type="InterPro" id="IPR008138">
    <property type="entry name" value="SapB_2"/>
</dbReference>
<evidence type="ECO:0000256" key="1">
    <source>
        <dbReference type="ARBA" id="ARBA00023157"/>
    </source>
</evidence>
<reference evidence="4" key="1">
    <citation type="submission" date="2025-05" db="UniProtKB">
        <authorList>
            <consortium name="EnsemblMetazoa"/>
        </authorList>
    </citation>
    <scope>IDENTIFICATION</scope>
</reference>
<dbReference type="Gene3D" id="1.10.225.10">
    <property type="entry name" value="Saposin-like"/>
    <property type="match status" value="1"/>
</dbReference>
<keyword evidence="5" id="KW-1185">Reference proteome</keyword>
<dbReference type="Pfam" id="PF03489">
    <property type="entry name" value="SapB_2"/>
    <property type="match status" value="1"/>
</dbReference>
<feature type="domain" description="Saposin B-type" evidence="3">
    <location>
        <begin position="34"/>
        <end position="111"/>
    </location>
</feature>
<evidence type="ECO:0000256" key="2">
    <source>
        <dbReference type="SAM" id="SignalP"/>
    </source>
</evidence>
<proteinExistence type="predicted"/>
<name>A0ABM5KBT6_DIAVI</name>
<feature type="chain" id="PRO_5046215975" description="Saposin B-type domain-containing protein" evidence="2">
    <location>
        <begin position="19"/>
        <end position="111"/>
    </location>
</feature>
<dbReference type="GeneID" id="126885232"/>
<dbReference type="Proteomes" id="UP001652700">
    <property type="component" value="Unplaced"/>
</dbReference>
<dbReference type="InterPro" id="IPR011001">
    <property type="entry name" value="Saposin-like"/>
</dbReference>
<evidence type="ECO:0000313" key="5">
    <source>
        <dbReference type="Proteomes" id="UP001652700"/>
    </source>
</evidence>
<sequence length="111" mass="12176">MKLVIFVTLFALIGLVQLVHISEEDKSLQVPVESGVECEACEAFAGLVGELVEKEFPKDYVEKEAKKLCEKLSGSLEKFCLDHLVSLVDTIYDEIANNVSAKAVCQLLGLC</sequence>
<dbReference type="InterPro" id="IPR008139">
    <property type="entry name" value="SaposinB_dom"/>
</dbReference>
<organism evidence="4 5">
    <name type="scientific">Diabrotica virgifera virgifera</name>
    <name type="common">western corn rootworm</name>
    <dbReference type="NCBI Taxonomy" id="50390"/>
    <lineage>
        <taxon>Eukaryota</taxon>
        <taxon>Metazoa</taxon>
        <taxon>Ecdysozoa</taxon>
        <taxon>Arthropoda</taxon>
        <taxon>Hexapoda</taxon>
        <taxon>Insecta</taxon>
        <taxon>Pterygota</taxon>
        <taxon>Neoptera</taxon>
        <taxon>Endopterygota</taxon>
        <taxon>Coleoptera</taxon>
        <taxon>Polyphaga</taxon>
        <taxon>Cucujiformia</taxon>
        <taxon>Chrysomeloidea</taxon>
        <taxon>Chrysomelidae</taxon>
        <taxon>Galerucinae</taxon>
        <taxon>Diabroticina</taxon>
        <taxon>Diabroticites</taxon>
        <taxon>Diabrotica</taxon>
    </lineage>
</organism>
<protein>
    <recommendedName>
        <fullName evidence="3">Saposin B-type domain-containing protein</fullName>
    </recommendedName>
</protein>
<feature type="signal peptide" evidence="2">
    <location>
        <begin position="1"/>
        <end position="18"/>
    </location>
</feature>